<dbReference type="SUPFAM" id="SSF49842">
    <property type="entry name" value="TNF-like"/>
    <property type="match status" value="1"/>
</dbReference>
<dbReference type="InterPro" id="IPR006052">
    <property type="entry name" value="TNF_dom"/>
</dbReference>
<evidence type="ECO:0000256" key="1">
    <source>
        <dbReference type="ARBA" id="ARBA00004613"/>
    </source>
</evidence>
<keyword evidence="8" id="KW-0812">Transmembrane</keyword>
<evidence type="ECO:0000256" key="7">
    <source>
        <dbReference type="SAM" id="MobiDB-lite"/>
    </source>
</evidence>
<feature type="transmembrane region" description="Helical" evidence="8">
    <location>
        <begin position="322"/>
        <end position="344"/>
    </location>
</feature>
<keyword evidence="6" id="KW-0325">Glycoprotein</keyword>
<dbReference type="PROSITE" id="PS00251">
    <property type="entry name" value="THD_1"/>
    <property type="match status" value="1"/>
</dbReference>
<comment type="similarity">
    <text evidence="2">Belongs to the tumor necrosis factor family.</text>
</comment>
<keyword evidence="8" id="KW-0472">Membrane</keyword>
<dbReference type="GeneID" id="107119813"/>
<dbReference type="PROSITE" id="PS50049">
    <property type="entry name" value="THD_2"/>
    <property type="match status" value="1"/>
</dbReference>
<evidence type="ECO:0000256" key="8">
    <source>
        <dbReference type="SAM" id="Phobius"/>
    </source>
</evidence>
<feature type="compositionally biased region" description="Basic and acidic residues" evidence="7">
    <location>
        <begin position="108"/>
        <end position="117"/>
    </location>
</feature>
<feature type="transmembrane region" description="Helical" evidence="8">
    <location>
        <begin position="28"/>
        <end position="53"/>
    </location>
</feature>
<dbReference type="PANTHER" id="PTHR15151">
    <property type="entry name" value="PROTEIN EIGER"/>
    <property type="match status" value="1"/>
</dbReference>
<dbReference type="InterPro" id="IPR051748">
    <property type="entry name" value="TNF_Ligand_Superfamily"/>
</dbReference>
<name>A0ABM1KW03_GEKJA</name>
<keyword evidence="5" id="KW-1015">Disulfide bond</keyword>
<dbReference type="InterPro" id="IPR008983">
    <property type="entry name" value="Tumour_necrosis_fac-like_dom"/>
</dbReference>
<keyword evidence="4" id="KW-0964">Secreted</keyword>
<dbReference type="PANTHER" id="PTHR15151:SF12">
    <property type="entry name" value="TUMOR NECROSIS FACTOR LIGAND SUPERFAMILY MEMBER 13"/>
    <property type="match status" value="1"/>
</dbReference>
<evidence type="ECO:0000313" key="11">
    <source>
        <dbReference type="RefSeq" id="XP_015277890.1"/>
    </source>
</evidence>
<evidence type="ECO:0000259" key="9">
    <source>
        <dbReference type="PROSITE" id="PS50049"/>
    </source>
</evidence>
<dbReference type="InterPro" id="IPR021184">
    <property type="entry name" value="TNF_CS"/>
</dbReference>
<feature type="domain" description="THD" evidence="9">
    <location>
        <begin position="123"/>
        <end position="250"/>
    </location>
</feature>
<evidence type="ECO:0000256" key="6">
    <source>
        <dbReference type="ARBA" id="ARBA00023180"/>
    </source>
</evidence>
<keyword evidence="8" id="KW-1133">Transmembrane helix</keyword>
<dbReference type="Gene3D" id="2.60.120.40">
    <property type="match status" value="1"/>
</dbReference>
<keyword evidence="10" id="KW-1185">Reference proteome</keyword>
<comment type="subcellular location">
    <subcellularLocation>
        <location evidence="1">Secreted</location>
    </subcellularLocation>
</comment>
<dbReference type="RefSeq" id="XP_015277890.1">
    <property type="nucleotide sequence ID" value="XM_015422404.1"/>
</dbReference>
<evidence type="ECO:0000313" key="10">
    <source>
        <dbReference type="Proteomes" id="UP000694871"/>
    </source>
</evidence>
<accession>A0ABM1KW03</accession>
<sequence length="384" mass="42894">MLSPAAPPRRKAKAGLRPEAHRCPSLLAAFWVGGGALGLVACLLTVLCLHLHLEALRGELSQLREELRTSQGHQDEGPLQFQGAGDLLTSWALQERPRTPLQRRKRDLAKTSRESTRPRRKQSVLHLVPVRQSSSSDGDMTNIWWKTFLQQGRALELSGQDVIVKHTGLYLIYSQVLFHDHTFTMGQELRRLRPEGEDQTLFRCIQSMPGFTCGQYQLESRISRDFSRGLTWASRSRDTREEARGGDIEIGKPLEESFRFPSSDHARCVSQEERISGKRPLALMLRSAALGGHNSILKNLYPLHWSGKPRSIANRKKGQDRIFCSFLVVAPLPTLVLGCLKHLMLLSTHARSGGLAGTQAEACINTVLAAPLRSRVRGDPKRVA</sequence>
<evidence type="ECO:0000256" key="5">
    <source>
        <dbReference type="ARBA" id="ARBA00023157"/>
    </source>
</evidence>
<evidence type="ECO:0000256" key="3">
    <source>
        <dbReference type="ARBA" id="ARBA00022514"/>
    </source>
</evidence>
<proteinExistence type="inferred from homology"/>
<gene>
    <name evidence="11" type="primary">LOC107119813</name>
</gene>
<feature type="region of interest" description="Disordered" evidence="7">
    <location>
        <begin position="99"/>
        <end position="124"/>
    </location>
</feature>
<evidence type="ECO:0000256" key="2">
    <source>
        <dbReference type="ARBA" id="ARBA00008670"/>
    </source>
</evidence>
<reference evidence="11" key="1">
    <citation type="submission" date="2025-08" db="UniProtKB">
        <authorList>
            <consortium name="RefSeq"/>
        </authorList>
    </citation>
    <scope>IDENTIFICATION</scope>
</reference>
<protein>
    <submittedName>
        <fullName evidence="11">Uncharacterized protein LOC107119813</fullName>
    </submittedName>
</protein>
<evidence type="ECO:0000256" key="4">
    <source>
        <dbReference type="ARBA" id="ARBA00022525"/>
    </source>
</evidence>
<keyword evidence="3" id="KW-0202">Cytokine</keyword>
<organism evidence="10 11">
    <name type="scientific">Gekko japonicus</name>
    <name type="common">Schlegel's Japanese gecko</name>
    <dbReference type="NCBI Taxonomy" id="146911"/>
    <lineage>
        <taxon>Eukaryota</taxon>
        <taxon>Metazoa</taxon>
        <taxon>Chordata</taxon>
        <taxon>Craniata</taxon>
        <taxon>Vertebrata</taxon>
        <taxon>Euteleostomi</taxon>
        <taxon>Lepidosauria</taxon>
        <taxon>Squamata</taxon>
        <taxon>Bifurcata</taxon>
        <taxon>Gekkota</taxon>
        <taxon>Gekkonidae</taxon>
        <taxon>Gekkoninae</taxon>
        <taxon>Gekko</taxon>
    </lineage>
</organism>
<dbReference type="Proteomes" id="UP000694871">
    <property type="component" value="Unplaced"/>
</dbReference>